<dbReference type="EMBL" id="JAIQCV010000011">
    <property type="protein sequence ID" value="KAH1046734.1"/>
    <property type="molecule type" value="Genomic_DNA"/>
</dbReference>
<reference evidence="1 2" key="1">
    <citation type="journal article" date="2021" name="Plant Biotechnol. J.">
        <title>Multi-omics assisted identification of the key and species-specific regulatory components of drought-tolerant mechanisms in Gossypium stocksii.</title>
        <authorList>
            <person name="Yu D."/>
            <person name="Ke L."/>
            <person name="Zhang D."/>
            <person name="Wu Y."/>
            <person name="Sun Y."/>
            <person name="Mei J."/>
            <person name="Sun J."/>
            <person name="Sun Y."/>
        </authorList>
    </citation>
    <scope>NUCLEOTIDE SEQUENCE [LARGE SCALE GENOMIC DNA]</scope>
    <source>
        <strain evidence="2">cv. E1</strain>
        <tissue evidence="1">Leaf</tissue>
    </source>
</reference>
<organism evidence="1 2">
    <name type="scientific">Gossypium stocksii</name>
    <dbReference type="NCBI Taxonomy" id="47602"/>
    <lineage>
        <taxon>Eukaryota</taxon>
        <taxon>Viridiplantae</taxon>
        <taxon>Streptophyta</taxon>
        <taxon>Embryophyta</taxon>
        <taxon>Tracheophyta</taxon>
        <taxon>Spermatophyta</taxon>
        <taxon>Magnoliopsida</taxon>
        <taxon>eudicotyledons</taxon>
        <taxon>Gunneridae</taxon>
        <taxon>Pentapetalae</taxon>
        <taxon>rosids</taxon>
        <taxon>malvids</taxon>
        <taxon>Malvales</taxon>
        <taxon>Malvaceae</taxon>
        <taxon>Malvoideae</taxon>
        <taxon>Gossypium</taxon>
    </lineage>
</organism>
<comment type="caution">
    <text evidence="1">The sequence shown here is derived from an EMBL/GenBank/DDBJ whole genome shotgun (WGS) entry which is preliminary data.</text>
</comment>
<gene>
    <name evidence="1" type="ORF">J1N35_037518</name>
</gene>
<accession>A0A9D3UKY1</accession>
<evidence type="ECO:0000313" key="1">
    <source>
        <dbReference type="EMBL" id="KAH1046734.1"/>
    </source>
</evidence>
<evidence type="ECO:0000313" key="2">
    <source>
        <dbReference type="Proteomes" id="UP000828251"/>
    </source>
</evidence>
<sequence>MPHKRTRASAQSEESQSKFHYEEAKVKYGSIFKNQQTHLEKGFILKKATILIL</sequence>
<name>A0A9D3UKY1_9ROSI</name>
<dbReference type="Proteomes" id="UP000828251">
    <property type="component" value="Unassembled WGS sequence"/>
</dbReference>
<proteinExistence type="predicted"/>
<protein>
    <submittedName>
        <fullName evidence="1">Uncharacterized protein</fullName>
    </submittedName>
</protein>
<keyword evidence="2" id="KW-1185">Reference proteome</keyword>
<dbReference type="AlphaFoldDB" id="A0A9D3UKY1"/>